<reference evidence="4 5" key="1">
    <citation type="journal article" date="2019" name="Int. J. Syst. Evol. Microbiol.">
        <title>The Global Catalogue of Microorganisms (GCM) 10K type strain sequencing project: providing services to taxonomists for standard genome sequencing and annotation.</title>
        <authorList>
            <consortium name="The Broad Institute Genomics Platform"/>
            <consortium name="The Broad Institute Genome Sequencing Center for Infectious Disease"/>
            <person name="Wu L."/>
            <person name="Ma J."/>
        </authorList>
    </citation>
    <scope>NUCLEOTIDE SEQUENCE [LARGE SCALE GENOMIC DNA]</scope>
    <source>
        <strain evidence="4 5">JCM 19585</strain>
    </source>
</reference>
<dbReference type="OrthoDB" id="111868at2157"/>
<accession>A0A830ESM6</accession>
<dbReference type="InterPro" id="IPR016181">
    <property type="entry name" value="Acyl_CoA_acyltransferase"/>
</dbReference>
<keyword evidence="2" id="KW-0012">Acyltransferase</keyword>
<dbReference type="AlphaFoldDB" id="A0A830ESM6"/>
<evidence type="ECO:0000259" key="3">
    <source>
        <dbReference type="PROSITE" id="PS51186"/>
    </source>
</evidence>
<evidence type="ECO:0000313" key="4">
    <source>
        <dbReference type="EMBL" id="GGL21003.1"/>
    </source>
</evidence>
<proteinExistence type="predicted"/>
<name>A0A830ESM6_9EURY</name>
<comment type="caution">
    <text evidence="4">The sequence shown here is derived from an EMBL/GenBank/DDBJ whole genome shotgun (WGS) entry which is preliminary data.</text>
</comment>
<dbReference type="Gene3D" id="3.40.630.30">
    <property type="match status" value="1"/>
</dbReference>
<dbReference type="PROSITE" id="PS51186">
    <property type="entry name" value="GNAT"/>
    <property type="match status" value="1"/>
</dbReference>
<keyword evidence="1" id="KW-0808">Transferase</keyword>
<evidence type="ECO:0000256" key="1">
    <source>
        <dbReference type="ARBA" id="ARBA00022679"/>
    </source>
</evidence>
<dbReference type="SUPFAM" id="SSF55729">
    <property type="entry name" value="Acyl-CoA N-acyltransferases (Nat)"/>
    <property type="match status" value="1"/>
</dbReference>
<keyword evidence="5" id="KW-1185">Reference proteome</keyword>
<organism evidence="4 5">
    <name type="scientific">Halarchaeum grantii</name>
    <dbReference type="NCBI Taxonomy" id="1193105"/>
    <lineage>
        <taxon>Archaea</taxon>
        <taxon>Methanobacteriati</taxon>
        <taxon>Methanobacteriota</taxon>
        <taxon>Stenosarchaea group</taxon>
        <taxon>Halobacteria</taxon>
        <taxon>Halobacteriales</taxon>
        <taxon>Halobacteriaceae</taxon>
    </lineage>
</organism>
<dbReference type="Proteomes" id="UP000628840">
    <property type="component" value="Unassembled WGS sequence"/>
</dbReference>
<sequence>MHGVTRVEDDAERADALGVRYAVFVDEQGVPEDVEVDEHEAAATHYVAYADGTPVGAARYREHDDATAKIERVAVRESHRGEGWGAHLMDAVEADAREAGYERAVLHAQTPVVGFYEARGYEVVGETFEEAGIPHVEMATRL</sequence>
<protein>
    <submittedName>
        <fullName evidence="4">Acetyltransferase</fullName>
    </submittedName>
</protein>
<dbReference type="RefSeq" id="WP_188876391.1">
    <property type="nucleotide sequence ID" value="NZ_BMPF01000001.1"/>
</dbReference>
<dbReference type="PANTHER" id="PTHR43877">
    <property type="entry name" value="AMINOALKYLPHOSPHONATE N-ACETYLTRANSFERASE-RELATED-RELATED"/>
    <property type="match status" value="1"/>
</dbReference>
<feature type="domain" description="N-acetyltransferase" evidence="3">
    <location>
        <begin position="1"/>
        <end position="142"/>
    </location>
</feature>
<evidence type="ECO:0000313" key="5">
    <source>
        <dbReference type="Proteomes" id="UP000628840"/>
    </source>
</evidence>
<dbReference type="InterPro" id="IPR000182">
    <property type="entry name" value="GNAT_dom"/>
</dbReference>
<dbReference type="GO" id="GO:0016747">
    <property type="term" value="F:acyltransferase activity, transferring groups other than amino-acyl groups"/>
    <property type="evidence" value="ECO:0007669"/>
    <property type="project" value="InterPro"/>
</dbReference>
<dbReference type="InterPro" id="IPR050832">
    <property type="entry name" value="Bact_Acetyltransf"/>
</dbReference>
<gene>
    <name evidence="4" type="ORF">GCM10009037_00380</name>
</gene>
<dbReference type="CDD" id="cd04301">
    <property type="entry name" value="NAT_SF"/>
    <property type="match status" value="1"/>
</dbReference>
<evidence type="ECO:0000256" key="2">
    <source>
        <dbReference type="ARBA" id="ARBA00023315"/>
    </source>
</evidence>
<dbReference type="EMBL" id="BMPF01000001">
    <property type="protein sequence ID" value="GGL21003.1"/>
    <property type="molecule type" value="Genomic_DNA"/>
</dbReference>
<dbReference type="Pfam" id="PF13673">
    <property type="entry name" value="Acetyltransf_10"/>
    <property type="match status" value="1"/>
</dbReference>